<dbReference type="PANTHER" id="PTHR12419:SF7">
    <property type="entry name" value="OTU DOMAIN-CONTAINING PROTEIN 3"/>
    <property type="match status" value="1"/>
</dbReference>
<dbReference type="STRING" id="307507.A0A2V0NSL2"/>
<feature type="compositionally biased region" description="Low complexity" evidence="2">
    <location>
        <begin position="210"/>
        <end position="231"/>
    </location>
</feature>
<dbReference type="OrthoDB" id="415023at2759"/>
<evidence type="ECO:0000259" key="3">
    <source>
        <dbReference type="PROSITE" id="PS50802"/>
    </source>
</evidence>
<name>A0A2V0NSL2_9CHLO</name>
<evidence type="ECO:0000313" key="5">
    <source>
        <dbReference type="Proteomes" id="UP000247498"/>
    </source>
</evidence>
<gene>
    <name evidence="4" type="ORF">Rsub_01275</name>
</gene>
<dbReference type="Pfam" id="PF02338">
    <property type="entry name" value="OTU"/>
    <property type="match status" value="1"/>
</dbReference>
<dbReference type="PANTHER" id="PTHR12419">
    <property type="entry name" value="OTU DOMAIN CONTAINING PROTEIN"/>
    <property type="match status" value="1"/>
</dbReference>
<keyword evidence="5" id="KW-1185">Reference proteome</keyword>
<sequence length="231" mass="25214">MARADKGKAQKAAKGKQKAAPASGSGAAKEKKRPKPGLQPGAFGDALERELAAVGLRVHKITADGNCMFRAAADQLHGEEGRHEALRQRACDLMEARQGEFEPFVEDDQAFDAYLKRMRKDGVWGGHLELFALSHVAGANIFVYQEGQPRWTVKTAPDDAPSLHLSYHGQEHYNSVRRMTTAAAHRSQYDWERAARRQQSTRGSVPAGPPLTRRAWPPTPAATAPPSSSAL</sequence>
<dbReference type="AlphaFoldDB" id="A0A2V0NSL2"/>
<evidence type="ECO:0000256" key="1">
    <source>
        <dbReference type="ARBA" id="ARBA00010407"/>
    </source>
</evidence>
<dbReference type="PROSITE" id="PS50802">
    <property type="entry name" value="OTU"/>
    <property type="match status" value="1"/>
</dbReference>
<organism evidence="4 5">
    <name type="scientific">Raphidocelis subcapitata</name>
    <dbReference type="NCBI Taxonomy" id="307507"/>
    <lineage>
        <taxon>Eukaryota</taxon>
        <taxon>Viridiplantae</taxon>
        <taxon>Chlorophyta</taxon>
        <taxon>core chlorophytes</taxon>
        <taxon>Chlorophyceae</taxon>
        <taxon>CS clade</taxon>
        <taxon>Sphaeropleales</taxon>
        <taxon>Selenastraceae</taxon>
        <taxon>Raphidocelis</taxon>
    </lineage>
</organism>
<evidence type="ECO:0000313" key="4">
    <source>
        <dbReference type="EMBL" id="GBF88560.1"/>
    </source>
</evidence>
<dbReference type="CDD" id="cd22771">
    <property type="entry name" value="OTU_plant_OTU7-like"/>
    <property type="match status" value="1"/>
</dbReference>
<protein>
    <recommendedName>
        <fullName evidence="3">OTU domain-containing protein</fullName>
    </recommendedName>
</protein>
<dbReference type="Proteomes" id="UP000247498">
    <property type="component" value="Unassembled WGS sequence"/>
</dbReference>
<dbReference type="Gene3D" id="3.90.70.80">
    <property type="match status" value="1"/>
</dbReference>
<dbReference type="GO" id="GO:0004843">
    <property type="term" value="F:cysteine-type deubiquitinase activity"/>
    <property type="evidence" value="ECO:0007669"/>
    <property type="project" value="TreeGrafter"/>
</dbReference>
<dbReference type="GO" id="GO:0016579">
    <property type="term" value="P:protein deubiquitination"/>
    <property type="evidence" value="ECO:0007669"/>
    <property type="project" value="TreeGrafter"/>
</dbReference>
<comment type="caution">
    <text evidence="4">The sequence shown here is derived from an EMBL/GenBank/DDBJ whole genome shotgun (WGS) entry which is preliminary data.</text>
</comment>
<feature type="domain" description="OTU" evidence="3">
    <location>
        <begin position="56"/>
        <end position="179"/>
    </location>
</feature>
<evidence type="ECO:0000256" key="2">
    <source>
        <dbReference type="SAM" id="MobiDB-lite"/>
    </source>
</evidence>
<reference evidence="4 5" key="1">
    <citation type="journal article" date="2018" name="Sci. Rep.">
        <title>Raphidocelis subcapitata (=Pseudokirchneriella subcapitata) provides an insight into genome evolution and environmental adaptations in the Sphaeropleales.</title>
        <authorList>
            <person name="Suzuki S."/>
            <person name="Yamaguchi H."/>
            <person name="Nakajima N."/>
            <person name="Kawachi M."/>
        </authorList>
    </citation>
    <scope>NUCLEOTIDE SEQUENCE [LARGE SCALE GENOMIC DNA]</scope>
    <source>
        <strain evidence="4 5">NIES-35</strain>
    </source>
</reference>
<feature type="region of interest" description="Disordered" evidence="2">
    <location>
        <begin position="187"/>
        <end position="231"/>
    </location>
</feature>
<dbReference type="EMBL" id="BDRX01000005">
    <property type="protein sequence ID" value="GBF88560.1"/>
    <property type="molecule type" value="Genomic_DNA"/>
</dbReference>
<feature type="region of interest" description="Disordered" evidence="2">
    <location>
        <begin position="1"/>
        <end position="43"/>
    </location>
</feature>
<dbReference type="InterPro" id="IPR003323">
    <property type="entry name" value="OTU_dom"/>
</dbReference>
<dbReference type="SUPFAM" id="SSF54001">
    <property type="entry name" value="Cysteine proteinases"/>
    <property type="match status" value="1"/>
</dbReference>
<dbReference type="InParanoid" id="A0A2V0NSL2"/>
<dbReference type="InterPro" id="IPR050704">
    <property type="entry name" value="Peptidase_C85-like"/>
</dbReference>
<dbReference type="InterPro" id="IPR038765">
    <property type="entry name" value="Papain-like_cys_pep_sf"/>
</dbReference>
<feature type="compositionally biased region" description="Low complexity" evidence="2">
    <location>
        <begin position="18"/>
        <end position="27"/>
    </location>
</feature>
<accession>A0A2V0NSL2</accession>
<dbReference type="FunCoup" id="A0A2V0NSL2">
    <property type="interactions" value="1561"/>
</dbReference>
<comment type="similarity">
    <text evidence="1">Belongs to the peptidase C85 family.</text>
</comment>
<proteinExistence type="inferred from homology"/>